<feature type="transmembrane region" description="Helical" evidence="8">
    <location>
        <begin position="206"/>
        <end position="224"/>
    </location>
</feature>
<reference evidence="11 12" key="1">
    <citation type="submission" date="2022-07" db="EMBL/GenBank/DDBJ databases">
        <title>Novel species in genus cellulomonas.</title>
        <authorList>
            <person name="Ye L."/>
        </authorList>
    </citation>
    <scope>NUCLEOTIDE SEQUENCE [LARGE SCALE GENOMIC DNA]</scope>
    <source>
        <strain evidence="12">zg-Y338</strain>
    </source>
</reference>
<feature type="domain" description="ABC transporter" evidence="9">
    <location>
        <begin position="461"/>
        <end position="695"/>
    </location>
</feature>
<evidence type="ECO:0000256" key="1">
    <source>
        <dbReference type="ARBA" id="ARBA00004651"/>
    </source>
</evidence>
<dbReference type="SUPFAM" id="SSF52540">
    <property type="entry name" value="P-loop containing nucleoside triphosphate hydrolases"/>
    <property type="match status" value="1"/>
</dbReference>
<dbReference type="InterPro" id="IPR017871">
    <property type="entry name" value="ABC_transporter-like_CS"/>
</dbReference>
<keyword evidence="12" id="KW-1185">Reference proteome</keyword>
<dbReference type="PROSITE" id="PS50929">
    <property type="entry name" value="ABC_TM1F"/>
    <property type="match status" value="1"/>
</dbReference>
<dbReference type="EMBL" id="CP101988">
    <property type="protein sequence ID" value="UUI76853.1"/>
    <property type="molecule type" value="Genomic_DNA"/>
</dbReference>
<evidence type="ECO:0000313" key="11">
    <source>
        <dbReference type="EMBL" id="UUI76853.1"/>
    </source>
</evidence>
<evidence type="ECO:0000256" key="7">
    <source>
        <dbReference type="SAM" id="MobiDB-lite"/>
    </source>
</evidence>
<dbReference type="Gene3D" id="3.40.50.300">
    <property type="entry name" value="P-loop containing nucleotide triphosphate hydrolases"/>
    <property type="match status" value="1"/>
</dbReference>
<evidence type="ECO:0000256" key="4">
    <source>
        <dbReference type="ARBA" id="ARBA00022840"/>
    </source>
</evidence>
<dbReference type="PANTHER" id="PTHR43394:SF1">
    <property type="entry name" value="ATP-BINDING CASSETTE SUB-FAMILY B MEMBER 10, MITOCHONDRIAL"/>
    <property type="match status" value="1"/>
</dbReference>
<keyword evidence="3" id="KW-0547">Nucleotide-binding</keyword>
<organism evidence="11 12">
    <name type="scientific">Cellulomonas chengniuliangii</name>
    <dbReference type="NCBI Taxonomy" id="2968084"/>
    <lineage>
        <taxon>Bacteria</taxon>
        <taxon>Bacillati</taxon>
        <taxon>Actinomycetota</taxon>
        <taxon>Actinomycetes</taxon>
        <taxon>Micrococcales</taxon>
        <taxon>Cellulomonadaceae</taxon>
        <taxon>Cellulomonas</taxon>
    </lineage>
</organism>
<proteinExistence type="predicted"/>
<evidence type="ECO:0000256" key="2">
    <source>
        <dbReference type="ARBA" id="ARBA00022692"/>
    </source>
</evidence>
<evidence type="ECO:0000259" key="10">
    <source>
        <dbReference type="PROSITE" id="PS50929"/>
    </source>
</evidence>
<feature type="region of interest" description="Disordered" evidence="7">
    <location>
        <begin position="441"/>
        <end position="472"/>
    </location>
</feature>
<dbReference type="GO" id="GO:0005524">
    <property type="term" value="F:ATP binding"/>
    <property type="evidence" value="ECO:0007669"/>
    <property type="project" value="UniProtKB-KW"/>
</dbReference>
<dbReference type="CDD" id="cd18550">
    <property type="entry name" value="ABC_6TM_exporter_like"/>
    <property type="match status" value="1"/>
</dbReference>
<feature type="compositionally biased region" description="Low complexity" evidence="7">
    <location>
        <begin position="463"/>
        <end position="472"/>
    </location>
</feature>
<dbReference type="InterPro" id="IPR003593">
    <property type="entry name" value="AAA+_ATPase"/>
</dbReference>
<evidence type="ECO:0000256" key="6">
    <source>
        <dbReference type="ARBA" id="ARBA00023136"/>
    </source>
</evidence>
<feature type="compositionally biased region" description="Low complexity" evidence="7">
    <location>
        <begin position="24"/>
        <end position="39"/>
    </location>
</feature>
<dbReference type="InterPro" id="IPR039421">
    <property type="entry name" value="Type_1_exporter"/>
</dbReference>
<dbReference type="PANTHER" id="PTHR43394">
    <property type="entry name" value="ATP-DEPENDENT PERMEASE MDL1, MITOCHONDRIAL"/>
    <property type="match status" value="1"/>
</dbReference>
<feature type="transmembrane region" description="Helical" evidence="8">
    <location>
        <begin position="296"/>
        <end position="319"/>
    </location>
</feature>
<feature type="transmembrane region" description="Helical" evidence="8">
    <location>
        <begin position="64"/>
        <end position="86"/>
    </location>
</feature>
<dbReference type="RefSeq" id="WP_227569159.1">
    <property type="nucleotide sequence ID" value="NZ_CP101988.1"/>
</dbReference>
<feature type="compositionally biased region" description="Pro residues" evidence="7">
    <location>
        <begin position="1"/>
        <end position="18"/>
    </location>
</feature>
<keyword evidence="2 8" id="KW-0812">Transmembrane</keyword>
<feature type="region of interest" description="Disordered" evidence="7">
    <location>
        <begin position="1"/>
        <end position="46"/>
    </location>
</feature>
<feature type="transmembrane region" description="Helical" evidence="8">
    <location>
        <begin position="180"/>
        <end position="200"/>
    </location>
</feature>
<dbReference type="InterPro" id="IPR011527">
    <property type="entry name" value="ABC1_TM_dom"/>
</dbReference>
<evidence type="ECO:0000259" key="9">
    <source>
        <dbReference type="PROSITE" id="PS50893"/>
    </source>
</evidence>
<dbReference type="SMART" id="SM00382">
    <property type="entry name" value="AAA"/>
    <property type="match status" value="1"/>
</dbReference>
<dbReference type="Gene3D" id="1.20.1560.10">
    <property type="entry name" value="ABC transporter type 1, transmembrane domain"/>
    <property type="match status" value="1"/>
</dbReference>
<evidence type="ECO:0000313" key="12">
    <source>
        <dbReference type="Proteomes" id="UP001316189"/>
    </source>
</evidence>
<accession>A0ABY5L8D1</accession>
<evidence type="ECO:0000256" key="5">
    <source>
        <dbReference type="ARBA" id="ARBA00022989"/>
    </source>
</evidence>
<gene>
    <name evidence="11" type="ORF">NP064_08275</name>
</gene>
<sequence>MTGPTPPQHSVPPAPSDPPSHLLAADSPAEAPAAPSPRAGTPANPSSSGALLRRIGALLTPYRGALALVVLSILVGAGLGIITPFLTQRVFDDALFPASGVVDLRLLLWLVGAMILVPLLSSAIGVGQTYLTTKVGNLAMADLRGRLFAHLERMELAFFTATKTGSIQSRLANDVGGVRSVLTTTASSILSNVVTVIASLVAMLLLSWQLTIVAVALLPVFVVMQRRVGARRQLIARATQESLADMTAITEEALSVSGVLLTKVFNRSDAEIARYREENDRQVVLQVRQAMAGQGFFGVVNAFMAITPALVYLAAGYMITGGAGAGALTAGTLVAFSTLQARLLMPVVSLMRVALDVQTSLALFRRIFEYLDMEPAIGDRPGAVALDPATTQGRVSFEQVWFRYPSPPQLQEPAPVASPGRGSGMGGGMRGAMMGFGVPSAGHGGGGMPRGLPRPAPRDNRRTAAGASTTGRRAWAVRDVSIEVEPGQLAAFVGPSGAGKTTLSHLVPRLYEVDRGAVRIDGHDIRDVTLSSLADTVGVVTQDPYLFHATIAQNLRYARPDATDAELEEACRAANIHDRIVSFESGYDTVVGERGYRLSGGEKQRVAIARVLLKDPRILILDEATSALDTSSERLVQDALARVLKRRTTLAIAHRLSTIIDADVIFVVDDGRVVERGTHQQLVAAPDGLYARLYAEQFGGGRVQARFSDGVMFTDGVVLTQPARQE</sequence>
<dbReference type="InterPro" id="IPR036640">
    <property type="entry name" value="ABC1_TM_sf"/>
</dbReference>
<keyword evidence="4 11" id="KW-0067">ATP-binding</keyword>
<dbReference type="InterPro" id="IPR003439">
    <property type="entry name" value="ABC_transporter-like_ATP-bd"/>
</dbReference>
<dbReference type="SUPFAM" id="SSF90123">
    <property type="entry name" value="ABC transporter transmembrane region"/>
    <property type="match status" value="1"/>
</dbReference>
<feature type="domain" description="ABC transmembrane type-1" evidence="10">
    <location>
        <begin position="67"/>
        <end position="359"/>
    </location>
</feature>
<keyword evidence="5 8" id="KW-1133">Transmembrane helix</keyword>
<dbReference type="Proteomes" id="UP001316189">
    <property type="component" value="Chromosome"/>
</dbReference>
<name>A0ABY5L8D1_9CELL</name>
<comment type="subcellular location">
    <subcellularLocation>
        <location evidence="1">Cell membrane</location>
        <topology evidence="1">Multi-pass membrane protein</topology>
    </subcellularLocation>
</comment>
<dbReference type="InterPro" id="IPR027417">
    <property type="entry name" value="P-loop_NTPase"/>
</dbReference>
<protein>
    <submittedName>
        <fullName evidence="11">ABC transporter ATP-binding protein/permease</fullName>
    </submittedName>
</protein>
<keyword evidence="6 8" id="KW-0472">Membrane</keyword>
<dbReference type="PROSITE" id="PS50893">
    <property type="entry name" value="ABC_TRANSPORTER_2"/>
    <property type="match status" value="1"/>
</dbReference>
<dbReference type="Pfam" id="PF00664">
    <property type="entry name" value="ABC_membrane"/>
    <property type="match status" value="1"/>
</dbReference>
<evidence type="ECO:0000256" key="8">
    <source>
        <dbReference type="SAM" id="Phobius"/>
    </source>
</evidence>
<dbReference type="Pfam" id="PF00005">
    <property type="entry name" value="ABC_tran"/>
    <property type="match status" value="1"/>
</dbReference>
<dbReference type="PROSITE" id="PS00211">
    <property type="entry name" value="ABC_TRANSPORTER_1"/>
    <property type="match status" value="1"/>
</dbReference>
<evidence type="ECO:0000256" key="3">
    <source>
        <dbReference type="ARBA" id="ARBA00022741"/>
    </source>
</evidence>
<feature type="transmembrane region" description="Helical" evidence="8">
    <location>
        <begin position="106"/>
        <end position="131"/>
    </location>
</feature>